<keyword evidence="8" id="KW-1185">Reference proteome</keyword>
<evidence type="ECO:0000259" key="6">
    <source>
        <dbReference type="Pfam" id="PF16900"/>
    </source>
</evidence>
<feature type="domain" description="DNA helicase Pif1-like DEAD-box helicase" evidence="4">
    <location>
        <begin position="2"/>
        <end position="115"/>
    </location>
</feature>
<dbReference type="PANTHER" id="PTHR10492:SF94">
    <property type="entry name" value="ATP-DEPENDENT DNA HELICASE"/>
    <property type="match status" value="1"/>
</dbReference>
<reference evidence="8" key="1">
    <citation type="submission" date="2024-07" db="EMBL/GenBank/DDBJ databases">
        <title>Two chromosome-level genome assemblies of Korean endemic species Abeliophyllum distichum and Forsythia ovata (Oleaceae).</title>
        <authorList>
            <person name="Jang H."/>
        </authorList>
    </citation>
    <scope>NUCLEOTIDE SEQUENCE [LARGE SCALE GENOMIC DNA]</scope>
</reference>
<dbReference type="AlphaFoldDB" id="A0ABD1SEQ3"/>
<protein>
    <recommendedName>
        <fullName evidence="2">ATP-dependent DNA helicase</fullName>
        <ecNumber evidence="2">5.6.2.3</ecNumber>
    </recommendedName>
</protein>
<keyword evidence="2" id="KW-0347">Helicase</keyword>
<dbReference type="InterPro" id="IPR012340">
    <property type="entry name" value="NA-bd_OB-fold"/>
</dbReference>
<dbReference type="InterPro" id="IPR010285">
    <property type="entry name" value="DNA_helicase_pif1-like_DEAD"/>
</dbReference>
<evidence type="ECO:0000259" key="5">
    <source>
        <dbReference type="Pfam" id="PF08646"/>
    </source>
</evidence>
<evidence type="ECO:0000256" key="1">
    <source>
        <dbReference type="ARBA" id="ARBA00023125"/>
    </source>
</evidence>
<dbReference type="GO" id="GO:0006310">
    <property type="term" value="P:DNA recombination"/>
    <property type="evidence" value="ECO:0007669"/>
    <property type="project" value="UniProtKB-KW"/>
</dbReference>
<dbReference type="PANTHER" id="PTHR10492">
    <property type="match status" value="1"/>
</dbReference>
<dbReference type="GO" id="GO:0016787">
    <property type="term" value="F:hydrolase activity"/>
    <property type="evidence" value="ECO:0007669"/>
    <property type="project" value="UniProtKB-KW"/>
</dbReference>
<dbReference type="EC" id="5.6.2.3" evidence="2"/>
<keyword evidence="2" id="KW-0067">ATP-binding</keyword>
<evidence type="ECO:0000256" key="3">
    <source>
        <dbReference type="SAM" id="MobiDB-lite"/>
    </source>
</evidence>
<dbReference type="GO" id="GO:0043139">
    <property type="term" value="F:5'-3' DNA helicase activity"/>
    <property type="evidence" value="ECO:0007669"/>
    <property type="project" value="UniProtKB-EC"/>
</dbReference>
<dbReference type="InterPro" id="IPR013955">
    <property type="entry name" value="Rep_factor-A_C"/>
</dbReference>
<feature type="domain" description="Replication factor A C-terminal" evidence="5">
    <location>
        <begin position="334"/>
        <end position="426"/>
    </location>
</feature>
<dbReference type="Gene3D" id="2.40.50.140">
    <property type="entry name" value="Nucleic acid-binding proteins"/>
    <property type="match status" value="2"/>
</dbReference>
<dbReference type="Proteomes" id="UP001604336">
    <property type="component" value="Unassembled WGS sequence"/>
</dbReference>
<sequence>MIALATASSGIAAGLLSGGRTAHGRFKIPLDLSTHVVCSISKQSALAELCRVAKLIVWDEAPMMDARAIEALDKMLRDIIDTNMLFGGKIVLLGGDFRQILPIVEKGKKDDVLAFGKTYLISNATVKPTRPDFQNAFGKIQWTITGKTRRELIDEDNSEKLKCKYNFIPFHKLEAFMDANIDIDIIGIILDIKSKRFIRTRKGKECFVQDLVLINERFQTVFLTMWDSFVDKECIYIHSRITKRPIIIGKHVRVSSYHGLSINSKANSCFTFDGPFDEYYSLNTWASENEEKLSEIVTAQLYATLSPSKASVPHDDKITSIKDIQGLLPVQSFFWIKGTATVTRNREPFWYMACQNCNRQSNGDYGETYFCLFCKSPQARAIPRARASMKLQDQTGTLHASIIGSPVEIFLACSANQLMECVDNLDKVRMSIDTDQVFYLKAAPKNTETSTYTYEIILMMENNVNHMEPVYTHTTMEEIQHHDIDKIASTVYENPMEKEILGDSSNNTSIVQVKRELTNASGKQSTKKRANEPNLSTDTADKAYEYDETPLHSDCVSF</sequence>
<dbReference type="GO" id="GO:0006281">
    <property type="term" value="P:DNA repair"/>
    <property type="evidence" value="ECO:0007669"/>
    <property type="project" value="UniProtKB-KW"/>
</dbReference>
<name>A0ABD1SEQ3_9LAMI</name>
<dbReference type="SUPFAM" id="SSF52540">
    <property type="entry name" value="P-loop containing nucleoside triphosphate hydrolases"/>
    <property type="match status" value="1"/>
</dbReference>
<keyword evidence="2" id="KW-0547">Nucleotide-binding</keyword>
<dbReference type="Pfam" id="PF08646">
    <property type="entry name" value="Rep_fac-A_C"/>
    <property type="match status" value="1"/>
</dbReference>
<keyword evidence="2" id="KW-0234">DNA repair</keyword>
<keyword evidence="2" id="KW-0233">DNA recombination</keyword>
<dbReference type="InterPro" id="IPR027417">
    <property type="entry name" value="P-loop_NTPase"/>
</dbReference>
<comment type="catalytic activity">
    <reaction evidence="2">
        <text>ATP + H2O = ADP + phosphate + H(+)</text>
        <dbReference type="Rhea" id="RHEA:13065"/>
        <dbReference type="ChEBI" id="CHEBI:15377"/>
        <dbReference type="ChEBI" id="CHEBI:15378"/>
        <dbReference type="ChEBI" id="CHEBI:30616"/>
        <dbReference type="ChEBI" id="CHEBI:43474"/>
        <dbReference type="ChEBI" id="CHEBI:456216"/>
        <dbReference type="EC" id="5.6.2.3"/>
    </reaction>
</comment>
<gene>
    <name evidence="7" type="ORF">Adt_24418</name>
</gene>
<dbReference type="EMBL" id="JBFOLK010000007">
    <property type="protein sequence ID" value="KAL2498868.1"/>
    <property type="molecule type" value="Genomic_DNA"/>
</dbReference>
<evidence type="ECO:0000256" key="2">
    <source>
        <dbReference type="RuleBase" id="RU363044"/>
    </source>
</evidence>
<proteinExistence type="inferred from homology"/>
<keyword evidence="2" id="KW-0227">DNA damage</keyword>
<dbReference type="InterPro" id="IPR031657">
    <property type="entry name" value="REPA_OB_2"/>
</dbReference>
<evidence type="ECO:0000313" key="7">
    <source>
        <dbReference type="EMBL" id="KAL2498868.1"/>
    </source>
</evidence>
<organism evidence="7 8">
    <name type="scientific">Abeliophyllum distichum</name>
    <dbReference type="NCBI Taxonomy" id="126358"/>
    <lineage>
        <taxon>Eukaryota</taxon>
        <taxon>Viridiplantae</taxon>
        <taxon>Streptophyta</taxon>
        <taxon>Embryophyta</taxon>
        <taxon>Tracheophyta</taxon>
        <taxon>Spermatophyta</taxon>
        <taxon>Magnoliopsida</taxon>
        <taxon>eudicotyledons</taxon>
        <taxon>Gunneridae</taxon>
        <taxon>Pentapetalae</taxon>
        <taxon>asterids</taxon>
        <taxon>lamiids</taxon>
        <taxon>Lamiales</taxon>
        <taxon>Oleaceae</taxon>
        <taxon>Forsythieae</taxon>
        <taxon>Abeliophyllum</taxon>
    </lineage>
</organism>
<keyword evidence="2" id="KW-0378">Hydrolase</keyword>
<feature type="region of interest" description="Disordered" evidence="3">
    <location>
        <begin position="519"/>
        <end position="540"/>
    </location>
</feature>
<evidence type="ECO:0000313" key="8">
    <source>
        <dbReference type="Proteomes" id="UP001604336"/>
    </source>
</evidence>
<dbReference type="Pfam" id="PF16900">
    <property type="entry name" value="REPA_OB_2"/>
    <property type="match status" value="1"/>
</dbReference>
<dbReference type="Gene3D" id="3.40.50.300">
    <property type="entry name" value="P-loop containing nucleotide triphosphate hydrolases"/>
    <property type="match status" value="1"/>
</dbReference>
<evidence type="ECO:0000259" key="4">
    <source>
        <dbReference type="Pfam" id="PF05970"/>
    </source>
</evidence>
<dbReference type="GO" id="GO:0003677">
    <property type="term" value="F:DNA binding"/>
    <property type="evidence" value="ECO:0007669"/>
    <property type="project" value="UniProtKB-KW"/>
</dbReference>
<dbReference type="GO" id="GO:0005524">
    <property type="term" value="F:ATP binding"/>
    <property type="evidence" value="ECO:0007669"/>
    <property type="project" value="UniProtKB-KW"/>
</dbReference>
<comment type="similarity">
    <text evidence="2">Belongs to the helicase family.</text>
</comment>
<feature type="domain" description="Replication protein A OB" evidence="6">
    <location>
        <begin position="177"/>
        <end position="269"/>
    </location>
</feature>
<dbReference type="Pfam" id="PF05970">
    <property type="entry name" value="PIF1"/>
    <property type="match status" value="1"/>
</dbReference>
<comment type="caution">
    <text evidence="7">The sequence shown here is derived from an EMBL/GenBank/DDBJ whole genome shotgun (WGS) entry which is preliminary data.</text>
</comment>
<comment type="cofactor">
    <cofactor evidence="2">
        <name>Mg(2+)</name>
        <dbReference type="ChEBI" id="CHEBI:18420"/>
    </cofactor>
</comment>
<keyword evidence="1 7" id="KW-0238">DNA-binding</keyword>
<dbReference type="SUPFAM" id="SSF50249">
    <property type="entry name" value="Nucleic acid-binding proteins"/>
    <property type="match status" value="2"/>
</dbReference>
<accession>A0ABD1SEQ3</accession>